<gene>
    <name evidence="11" type="ORF">VISI1226_06828</name>
</gene>
<dbReference type="GO" id="GO:0007165">
    <property type="term" value="P:signal transduction"/>
    <property type="evidence" value="ECO:0007669"/>
    <property type="project" value="UniProtKB-KW"/>
</dbReference>
<dbReference type="eggNOG" id="COG0840">
    <property type="taxonomic scope" value="Bacteria"/>
</dbReference>
<keyword evidence="7" id="KW-0472">Membrane</keyword>
<dbReference type="EMBL" id="AEVT01000093">
    <property type="protein sequence ID" value="EGA68999.1"/>
    <property type="molecule type" value="Genomic_DNA"/>
</dbReference>
<organism evidence="11 12">
    <name type="scientific">Vibrio sinaloensis DSM 21326</name>
    <dbReference type="NCBI Taxonomy" id="945550"/>
    <lineage>
        <taxon>Bacteria</taxon>
        <taxon>Pseudomonadati</taxon>
        <taxon>Pseudomonadota</taxon>
        <taxon>Gammaproteobacteria</taxon>
        <taxon>Vibrionales</taxon>
        <taxon>Vibrionaceae</taxon>
        <taxon>Vibrio</taxon>
        <taxon>Vibrio oreintalis group</taxon>
    </lineage>
</organism>
<keyword evidence="2" id="KW-1003">Cell membrane</keyword>
<evidence type="ECO:0000256" key="3">
    <source>
        <dbReference type="ARBA" id="ARBA00023224"/>
    </source>
</evidence>
<keyword evidence="7" id="KW-1133">Transmembrane helix</keyword>
<evidence type="ECO:0000259" key="9">
    <source>
        <dbReference type="PROSITE" id="PS50192"/>
    </source>
</evidence>
<dbReference type="SMART" id="SM00283">
    <property type="entry name" value="MA"/>
    <property type="match status" value="1"/>
</dbReference>
<feature type="domain" description="Methyl-accepting transducer" evidence="8">
    <location>
        <begin position="368"/>
        <end position="604"/>
    </location>
</feature>
<evidence type="ECO:0000256" key="6">
    <source>
        <dbReference type="SAM" id="Coils"/>
    </source>
</evidence>
<dbReference type="FunFam" id="1.10.287.950:FF:000001">
    <property type="entry name" value="Methyl-accepting chemotaxis sensory transducer"/>
    <property type="match status" value="1"/>
</dbReference>
<dbReference type="GO" id="GO:0005886">
    <property type="term" value="C:plasma membrane"/>
    <property type="evidence" value="ECO:0007669"/>
    <property type="project" value="UniProtKB-SubCell"/>
</dbReference>
<dbReference type="Proteomes" id="UP000006228">
    <property type="component" value="Unassembled WGS sequence"/>
</dbReference>
<keyword evidence="7" id="KW-0812">Transmembrane</keyword>
<evidence type="ECO:0000256" key="5">
    <source>
        <dbReference type="PROSITE-ProRule" id="PRU00284"/>
    </source>
</evidence>
<dbReference type="PANTHER" id="PTHR32089">
    <property type="entry name" value="METHYL-ACCEPTING CHEMOTAXIS PROTEIN MCPB"/>
    <property type="match status" value="1"/>
</dbReference>
<keyword evidence="3 5" id="KW-0807">Transducer</keyword>
<reference evidence="11 12" key="1">
    <citation type="journal article" date="2012" name="Int. J. Syst. Evol. Microbiol.">
        <title>Vibrio caribbeanicus sp. nov., isolated from the marine sponge Scleritoderma cyanea.</title>
        <authorList>
            <person name="Hoffmann M."/>
            <person name="Monday S.R."/>
            <person name="Allard M.W."/>
            <person name="Strain E.A."/>
            <person name="Whittaker P."/>
            <person name="Naum M."/>
            <person name="McCarthy P.J."/>
            <person name="Lopez J.V."/>
            <person name="Fischer M."/>
            <person name="Brown E.W."/>
        </authorList>
    </citation>
    <scope>NUCLEOTIDE SEQUENCE [LARGE SCALE GENOMIC DNA]</scope>
    <source>
        <strain evidence="12">DSMZ 21326</strain>
    </source>
</reference>
<evidence type="ECO:0000313" key="11">
    <source>
        <dbReference type="EMBL" id="EGA68999.1"/>
    </source>
</evidence>
<accession>E8MA50</accession>
<feature type="domain" description="HAMP" evidence="10">
    <location>
        <begin position="309"/>
        <end position="363"/>
    </location>
</feature>
<feature type="transmembrane region" description="Helical" evidence="7">
    <location>
        <begin position="12"/>
        <end position="32"/>
    </location>
</feature>
<evidence type="ECO:0000259" key="10">
    <source>
        <dbReference type="PROSITE" id="PS50885"/>
    </source>
</evidence>
<dbReference type="PROSITE" id="PS50111">
    <property type="entry name" value="CHEMOTAXIS_TRANSDUC_2"/>
    <property type="match status" value="1"/>
</dbReference>
<dbReference type="PROSITE" id="PS50192">
    <property type="entry name" value="T_SNARE"/>
    <property type="match status" value="1"/>
</dbReference>
<dbReference type="SUPFAM" id="SSF58104">
    <property type="entry name" value="Methyl-accepting chemotaxis protein (MCP) signaling domain"/>
    <property type="match status" value="1"/>
</dbReference>
<dbReference type="Pfam" id="PF00672">
    <property type="entry name" value="HAMP"/>
    <property type="match status" value="1"/>
</dbReference>
<dbReference type="Pfam" id="PF00015">
    <property type="entry name" value="MCPsignal"/>
    <property type="match status" value="1"/>
</dbReference>
<dbReference type="CDD" id="cd12912">
    <property type="entry name" value="PDC2_MCP_like"/>
    <property type="match status" value="1"/>
</dbReference>
<dbReference type="InterPro" id="IPR004089">
    <property type="entry name" value="MCPsignal_dom"/>
</dbReference>
<evidence type="ECO:0000256" key="7">
    <source>
        <dbReference type="SAM" id="Phobius"/>
    </source>
</evidence>
<dbReference type="PANTHER" id="PTHR32089:SF120">
    <property type="entry name" value="METHYL-ACCEPTING CHEMOTAXIS PROTEIN TLPQ"/>
    <property type="match status" value="1"/>
</dbReference>
<dbReference type="SMART" id="SM00304">
    <property type="entry name" value="HAMP"/>
    <property type="match status" value="1"/>
</dbReference>
<dbReference type="Gene3D" id="1.10.287.950">
    <property type="entry name" value="Methyl-accepting chemotaxis protein"/>
    <property type="match status" value="1"/>
</dbReference>
<protein>
    <submittedName>
        <fullName evidence="11">Methyl-accepting chemotaxis protein</fullName>
    </submittedName>
</protein>
<comment type="subcellular location">
    <subcellularLocation>
        <location evidence="1">Cell inner membrane</location>
        <topology evidence="1">Multi-pass membrane protein</topology>
    </subcellularLocation>
</comment>
<keyword evidence="6" id="KW-0175">Coiled coil</keyword>
<dbReference type="AlphaFoldDB" id="E8MA50"/>
<keyword evidence="2" id="KW-0997">Cell inner membrane</keyword>
<feature type="transmembrane region" description="Helical" evidence="7">
    <location>
        <begin position="289"/>
        <end position="312"/>
    </location>
</feature>
<name>E8MA50_PHOS4</name>
<dbReference type="Gene3D" id="3.30.450.20">
    <property type="entry name" value="PAS domain"/>
    <property type="match status" value="1"/>
</dbReference>
<evidence type="ECO:0000256" key="2">
    <source>
        <dbReference type="ARBA" id="ARBA00022519"/>
    </source>
</evidence>
<evidence type="ECO:0000256" key="1">
    <source>
        <dbReference type="ARBA" id="ARBA00004429"/>
    </source>
</evidence>
<evidence type="ECO:0000259" key="8">
    <source>
        <dbReference type="PROSITE" id="PS50111"/>
    </source>
</evidence>
<dbReference type="CDD" id="cd06225">
    <property type="entry name" value="HAMP"/>
    <property type="match status" value="1"/>
</dbReference>
<feature type="coiled-coil region" evidence="6">
    <location>
        <begin position="362"/>
        <end position="396"/>
    </location>
</feature>
<comment type="similarity">
    <text evidence="4">Belongs to the methyl-accepting chemotaxis (MCP) protein family.</text>
</comment>
<dbReference type="InterPro" id="IPR003660">
    <property type="entry name" value="HAMP_dom"/>
</dbReference>
<comment type="caution">
    <text evidence="11">The sequence shown here is derived from an EMBL/GenBank/DDBJ whole genome shotgun (WGS) entry which is preliminary data.</text>
</comment>
<dbReference type="CDD" id="cd11386">
    <property type="entry name" value="MCP_signal"/>
    <property type="match status" value="1"/>
</dbReference>
<feature type="domain" description="T-SNARE coiled-coil homology" evidence="9">
    <location>
        <begin position="555"/>
        <end position="617"/>
    </location>
</feature>
<evidence type="ECO:0000256" key="4">
    <source>
        <dbReference type="ARBA" id="ARBA00029447"/>
    </source>
</evidence>
<evidence type="ECO:0000313" key="12">
    <source>
        <dbReference type="Proteomes" id="UP000006228"/>
    </source>
</evidence>
<dbReference type="InterPro" id="IPR000727">
    <property type="entry name" value="T_SNARE_dom"/>
</dbReference>
<proteinExistence type="inferred from homology"/>
<sequence>MIATALNIRHKTILATVTAVILIIVVLISITLSQGQKIILNKTYSQQMPAALGEVSNQIQLELEKPLVVAEVMSQLQPLAEFDGQGSRQIRAQLASIQQQFNALTAFFVTTVDDSYYLPSGKLKSMSKSSPDDQWFYAFLYGDKQAELSIDIDEATGIATVFVNHVVIRQGQRVGVTGIGLSLENLGNMVANFSLGESGRLMLVDRKGEVKVHPNTQQVGKQLADIGLEALAPELQTLSGTAPVIHESKLKETSMIVGLMALPQLDWVLVSVQPTAEVLTEINHFIETMIWVGGSVALLFIVISAYMTHILLKPLSTTARLLLEIGSGGGDLTQRLDESRNDEVGSIAKGYNQFVAYMGNVLQEIERARQELVTTIHQIDQQANEMKQQIHGQEHNIAQVATAVHEMSASSEEIANNANHTSDNVHETTLEVKNGLNSVSKTYERTEAMSQQLAKSNQSIEKLSNDISAIDSVLDVISGVSEQTNLLALNAAIEAARAGEQGRGFAVVADEVRSLASRTQESASEIRTIIENLQGLSNTVVSEVSQSHKIGSECLAAAQESEHHLASISNIVEEINQLSAQTATATGQQSQVINDIAPHVESIADVAKSNTEMVTQTSKHCVSLKSNADSLSELVAKFRF</sequence>
<dbReference type="PROSITE" id="PS50885">
    <property type="entry name" value="HAMP"/>
    <property type="match status" value="1"/>
</dbReference>
<dbReference type="GO" id="GO:0006935">
    <property type="term" value="P:chemotaxis"/>
    <property type="evidence" value="ECO:0007669"/>
    <property type="project" value="UniProtKB-ARBA"/>
</dbReference>